<dbReference type="Proteomes" id="UP001500979">
    <property type="component" value="Unassembled WGS sequence"/>
</dbReference>
<gene>
    <name evidence="8" type="ORF">GCM10010470_59570</name>
</gene>
<dbReference type="InterPro" id="IPR000073">
    <property type="entry name" value="AB_hydrolase_1"/>
</dbReference>
<dbReference type="Pfam" id="PF08386">
    <property type="entry name" value="Abhydrolase_4"/>
    <property type="match status" value="1"/>
</dbReference>
<dbReference type="EMBL" id="BAAAUX010000029">
    <property type="protein sequence ID" value="GAA2816144.1"/>
    <property type="molecule type" value="Genomic_DNA"/>
</dbReference>
<evidence type="ECO:0000313" key="9">
    <source>
        <dbReference type="Proteomes" id="UP001500979"/>
    </source>
</evidence>
<evidence type="ECO:0000259" key="7">
    <source>
        <dbReference type="Pfam" id="PF08386"/>
    </source>
</evidence>
<dbReference type="InterPro" id="IPR051601">
    <property type="entry name" value="Serine_prot/Carboxylest_S33"/>
</dbReference>
<accession>A0ABN3VMT4</accession>
<dbReference type="Gene3D" id="3.40.50.1820">
    <property type="entry name" value="alpha/beta hydrolase"/>
    <property type="match status" value="1"/>
</dbReference>
<feature type="chain" id="PRO_5045075758" evidence="5">
    <location>
        <begin position="24"/>
        <end position="537"/>
    </location>
</feature>
<evidence type="ECO:0000256" key="2">
    <source>
        <dbReference type="ARBA" id="ARBA00022729"/>
    </source>
</evidence>
<feature type="domain" description="Peptidase S33 tripeptidyl aminopeptidase-like C-terminal" evidence="7">
    <location>
        <begin position="415"/>
        <end position="507"/>
    </location>
</feature>
<feature type="domain" description="AB hydrolase-1" evidence="6">
    <location>
        <begin position="102"/>
        <end position="287"/>
    </location>
</feature>
<dbReference type="RefSeq" id="WP_344685393.1">
    <property type="nucleotide sequence ID" value="NZ_BAAAUX010000029.1"/>
</dbReference>
<comment type="similarity">
    <text evidence="1">Belongs to the peptidase S33 family.</text>
</comment>
<dbReference type="InterPro" id="IPR013595">
    <property type="entry name" value="Pept_S33_TAP-like_C"/>
</dbReference>
<dbReference type="GO" id="GO:0016787">
    <property type="term" value="F:hydrolase activity"/>
    <property type="evidence" value="ECO:0007669"/>
    <property type="project" value="UniProtKB-KW"/>
</dbReference>
<keyword evidence="2 5" id="KW-0732">Signal</keyword>
<feature type="region of interest" description="Disordered" evidence="4">
    <location>
        <begin position="139"/>
        <end position="159"/>
    </location>
</feature>
<dbReference type="SUPFAM" id="SSF53474">
    <property type="entry name" value="alpha/beta-Hydrolases"/>
    <property type="match status" value="1"/>
</dbReference>
<evidence type="ECO:0000256" key="4">
    <source>
        <dbReference type="SAM" id="MobiDB-lite"/>
    </source>
</evidence>
<keyword evidence="9" id="KW-1185">Reference proteome</keyword>
<evidence type="ECO:0000256" key="5">
    <source>
        <dbReference type="SAM" id="SignalP"/>
    </source>
</evidence>
<evidence type="ECO:0000313" key="8">
    <source>
        <dbReference type="EMBL" id="GAA2816144.1"/>
    </source>
</evidence>
<evidence type="ECO:0000256" key="1">
    <source>
        <dbReference type="ARBA" id="ARBA00010088"/>
    </source>
</evidence>
<proteinExistence type="inferred from homology"/>
<sequence length="537" mass="57759">MRRLVTGVAVAAALVSTAQPVLAEPQAAPSGYTDQEIRWKPCFPPGQPLPPELPPGSERLECGTLTAPQDWKNPGQGKDITISVTRLSPESGPTGRALFTNPGGPGGAGMAMPAAMLGWNRPKLMDNFDVYGIDVRGTGRSSTVSCGPQAPNSPLDPRDRSAESIRAQLAAVEEFAAACQEHSGELGRYVTTEQTVADLDLLRQVEGHEKVSWYGISGGTWLGAYYATYFPKTVDRFVLDSNTQFTGSWQEVFGWQPMAFERRWREDLRPWLAANDGSYHLGATPEAVQATVDELRAKLKANPIPPEVPGGPATDHNALDAMLLYSMYSKATFPQLGQTMAALRDGATGAAARSLSQAAARQLPMQQTPPAESMAGTLYSIRCNDTEFRGGPEFLERNSGVQGALFPFYGYHSIFQPCAYWNDRPDVQLREPTGEGLPPVLMLQSENDPATAVEGARIAHEQFAGSRLVTVADEGDHGLYGQGNACVDDLVESYLVDGVVPERDVTCRGLPLPGPQQAAVARPSLFEALEDLADALG</sequence>
<organism evidence="8 9">
    <name type="scientific">Saccharopolyspora taberi</name>
    <dbReference type="NCBI Taxonomy" id="60895"/>
    <lineage>
        <taxon>Bacteria</taxon>
        <taxon>Bacillati</taxon>
        <taxon>Actinomycetota</taxon>
        <taxon>Actinomycetes</taxon>
        <taxon>Pseudonocardiales</taxon>
        <taxon>Pseudonocardiaceae</taxon>
        <taxon>Saccharopolyspora</taxon>
    </lineage>
</organism>
<comment type="caution">
    <text evidence="8">The sequence shown here is derived from an EMBL/GenBank/DDBJ whole genome shotgun (WGS) entry which is preliminary data.</text>
</comment>
<feature type="compositionally biased region" description="Polar residues" evidence="4">
    <location>
        <begin position="139"/>
        <end position="152"/>
    </location>
</feature>
<dbReference type="PANTHER" id="PTHR43248">
    <property type="entry name" value="2-SUCCINYL-6-HYDROXY-2,4-CYCLOHEXADIENE-1-CARBOXYLATE SYNTHASE"/>
    <property type="match status" value="1"/>
</dbReference>
<name>A0ABN3VMT4_9PSEU</name>
<dbReference type="Pfam" id="PF00561">
    <property type="entry name" value="Abhydrolase_1"/>
    <property type="match status" value="1"/>
</dbReference>
<dbReference type="PANTHER" id="PTHR43248:SF29">
    <property type="entry name" value="TRIPEPTIDYL AMINOPEPTIDASE"/>
    <property type="match status" value="1"/>
</dbReference>
<evidence type="ECO:0000259" key="6">
    <source>
        <dbReference type="Pfam" id="PF00561"/>
    </source>
</evidence>
<keyword evidence="3 8" id="KW-0378">Hydrolase</keyword>
<reference evidence="8 9" key="1">
    <citation type="journal article" date="2019" name="Int. J. Syst. Evol. Microbiol.">
        <title>The Global Catalogue of Microorganisms (GCM) 10K type strain sequencing project: providing services to taxonomists for standard genome sequencing and annotation.</title>
        <authorList>
            <consortium name="The Broad Institute Genomics Platform"/>
            <consortium name="The Broad Institute Genome Sequencing Center for Infectious Disease"/>
            <person name="Wu L."/>
            <person name="Ma J."/>
        </authorList>
    </citation>
    <scope>NUCLEOTIDE SEQUENCE [LARGE SCALE GENOMIC DNA]</scope>
    <source>
        <strain evidence="8 9">JCM 9383</strain>
    </source>
</reference>
<feature type="signal peptide" evidence="5">
    <location>
        <begin position="1"/>
        <end position="23"/>
    </location>
</feature>
<dbReference type="InterPro" id="IPR029058">
    <property type="entry name" value="AB_hydrolase_fold"/>
</dbReference>
<protein>
    <submittedName>
        <fullName evidence="8">Alpha/beta hydrolase</fullName>
    </submittedName>
</protein>
<evidence type="ECO:0000256" key="3">
    <source>
        <dbReference type="ARBA" id="ARBA00022801"/>
    </source>
</evidence>